<dbReference type="PANTHER" id="PTHR42840:SF5">
    <property type="entry name" value="NAD(P)-BINDING ROSSMANN-FOLD SUPERFAMILY PROTEIN"/>
    <property type="match status" value="1"/>
</dbReference>
<accession>A0A8H7VYD6</accession>
<dbReference type="InterPro" id="IPR004104">
    <property type="entry name" value="Gfo/Idh/MocA-like_OxRdtase_C"/>
</dbReference>
<evidence type="ECO:0000259" key="1">
    <source>
        <dbReference type="Pfam" id="PF01408"/>
    </source>
</evidence>
<dbReference type="Pfam" id="PF02894">
    <property type="entry name" value="GFO_IDH_MocA_C"/>
    <property type="match status" value="1"/>
</dbReference>
<feature type="domain" description="Gfo/Idh/MocA-like oxidoreductase C-terminal" evidence="2">
    <location>
        <begin position="143"/>
        <end position="344"/>
    </location>
</feature>
<dbReference type="SUPFAM" id="SSF51735">
    <property type="entry name" value="NAD(P)-binding Rossmann-fold domains"/>
    <property type="match status" value="1"/>
</dbReference>
<dbReference type="PANTHER" id="PTHR42840">
    <property type="entry name" value="NAD(P)-BINDING ROSSMANN-FOLD SUPERFAMILY PROTEIN-RELATED"/>
    <property type="match status" value="1"/>
</dbReference>
<dbReference type="GO" id="GO:0000166">
    <property type="term" value="F:nucleotide binding"/>
    <property type="evidence" value="ECO:0007669"/>
    <property type="project" value="InterPro"/>
</dbReference>
<dbReference type="SUPFAM" id="SSF55347">
    <property type="entry name" value="Glyceraldehyde-3-phosphate dehydrogenase-like, C-terminal domain"/>
    <property type="match status" value="1"/>
</dbReference>
<gene>
    <name evidence="3" type="ORF">INT48_004287</name>
</gene>
<name>A0A8H7VYD6_9FUNG</name>
<protein>
    <recommendedName>
        <fullName evidence="5">NAD(P)-binding protein</fullName>
    </recommendedName>
</protein>
<dbReference type="InterPro" id="IPR000683">
    <property type="entry name" value="Gfo/Idh/MocA-like_OxRdtase_N"/>
</dbReference>
<dbReference type="EMBL" id="JAEPRE010000024">
    <property type="protein sequence ID" value="KAG2235957.1"/>
    <property type="molecule type" value="Genomic_DNA"/>
</dbReference>
<dbReference type="AlphaFoldDB" id="A0A8H7VYD6"/>
<sequence>MSDQTIRIGIIGTGIFAHRHNRAYQAVGDNKFKIVACANRSKDKAVAFAKEVGIPESAIYTNPIDLINDPNVDAVDILLPVQFNKEIIEAAVAANKHVMFEKPIAATLKDARDIVLLSRKASTVVAVNENWSYHPLVFAVSKYVKNGGIGDIVNFTYDSARPYSPDSPYHATKWRQNPEHPGGYLSDGCVHDMAHLVPILGNFSKVGAFATKTHSIHVCEDTLATNIKLENGGVGVANFTFCSAGVKKMDLVVHGTKGTIHLVDDTLIKLFDAAGSPIDIEPITSLQSKAPGNGLSDVEGELSAFYDAVRHKRELGVTTEEAFHHLAFIVAALESVKTEQIVKVEQA</sequence>
<evidence type="ECO:0000259" key="2">
    <source>
        <dbReference type="Pfam" id="PF02894"/>
    </source>
</evidence>
<evidence type="ECO:0008006" key="5">
    <source>
        <dbReference type="Google" id="ProtNLM"/>
    </source>
</evidence>
<dbReference type="InterPro" id="IPR036291">
    <property type="entry name" value="NAD(P)-bd_dom_sf"/>
</dbReference>
<dbReference type="Gene3D" id="3.30.360.10">
    <property type="entry name" value="Dihydrodipicolinate Reductase, domain 2"/>
    <property type="match status" value="1"/>
</dbReference>
<dbReference type="Proteomes" id="UP000613177">
    <property type="component" value="Unassembled WGS sequence"/>
</dbReference>
<organism evidence="3 4">
    <name type="scientific">Thamnidium elegans</name>
    <dbReference type="NCBI Taxonomy" id="101142"/>
    <lineage>
        <taxon>Eukaryota</taxon>
        <taxon>Fungi</taxon>
        <taxon>Fungi incertae sedis</taxon>
        <taxon>Mucoromycota</taxon>
        <taxon>Mucoromycotina</taxon>
        <taxon>Mucoromycetes</taxon>
        <taxon>Mucorales</taxon>
        <taxon>Mucorineae</taxon>
        <taxon>Mucoraceae</taxon>
        <taxon>Thamnidium</taxon>
    </lineage>
</organism>
<proteinExistence type="predicted"/>
<feature type="domain" description="Gfo/Idh/MocA-like oxidoreductase N-terminal" evidence="1">
    <location>
        <begin position="6"/>
        <end position="128"/>
    </location>
</feature>
<evidence type="ECO:0000313" key="3">
    <source>
        <dbReference type="EMBL" id="KAG2235957.1"/>
    </source>
</evidence>
<comment type="caution">
    <text evidence="3">The sequence shown here is derived from an EMBL/GenBank/DDBJ whole genome shotgun (WGS) entry which is preliminary data.</text>
</comment>
<evidence type="ECO:0000313" key="4">
    <source>
        <dbReference type="Proteomes" id="UP000613177"/>
    </source>
</evidence>
<dbReference type="Gene3D" id="3.40.50.720">
    <property type="entry name" value="NAD(P)-binding Rossmann-like Domain"/>
    <property type="match status" value="1"/>
</dbReference>
<dbReference type="GO" id="GO:0005737">
    <property type="term" value="C:cytoplasm"/>
    <property type="evidence" value="ECO:0007669"/>
    <property type="project" value="TreeGrafter"/>
</dbReference>
<dbReference type="GO" id="GO:0016491">
    <property type="term" value="F:oxidoreductase activity"/>
    <property type="evidence" value="ECO:0007669"/>
    <property type="project" value="TreeGrafter"/>
</dbReference>
<dbReference type="GO" id="GO:0006740">
    <property type="term" value="P:NADPH regeneration"/>
    <property type="evidence" value="ECO:0007669"/>
    <property type="project" value="TreeGrafter"/>
</dbReference>
<dbReference type="Pfam" id="PF01408">
    <property type="entry name" value="GFO_IDH_MocA"/>
    <property type="match status" value="1"/>
</dbReference>
<reference evidence="3" key="1">
    <citation type="submission" date="2021-01" db="EMBL/GenBank/DDBJ databases">
        <title>Metabolic potential, ecology and presence of endohyphal bacteria is reflected in genomic diversity of Mucoromycotina.</title>
        <authorList>
            <person name="Muszewska A."/>
            <person name="Okrasinska A."/>
            <person name="Steczkiewicz K."/>
            <person name="Drgas O."/>
            <person name="Orlowska M."/>
            <person name="Perlinska-Lenart U."/>
            <person name="Aleksandrzak-Piekarczyk T."/>
            <person name="Szatraj K."/>
            <person name="Zielenkiewicz U."/>
            <person name="Pilsyk S."/>
            <person name="Malc E."/>
            <person name="Mieczkowski P."/>
            <person name="Kruszewska J.S."/>
            <person name="Biernat P."/>
            <person name="Pawlowska J."/>
        </authorList>
    </citation>
    <scope>NUCLEOTIDE SEQUENCE</scope>
    <source>
        <strain evidence="3">WA0000018081</strain>
    </source>
</reference>
<keyword evidence="4" id="KW-1185">Reference proteome</keyword>